<dbReference type="InterPro" id="IPR014853">
    <property type="entry name" value="VWF/SSPO/ZAN-like_Cys-rich_dom"/>
</dbReference>
<feature type="non-terminal residue" evidence="3">
    <location>
        <position position="1"/>
    </location>
</feature>
<organism evidence="3 4">
    <name type="scientific">Xenotaenia resolanae</name>
    <dbReference type="NCBI Taxonomy" id="208358"/>
    <lineage>
        <taxon>Eukaryota</taxon>
        <taxon>Metazoa</taxon>
        <taxon>Chordata</taxon>
        <taxon>Craniata</taxon>
        <taxon>Vertebrata</taxon>
        <taxon>Euteleostomi</taxon>
        <taxon>Actinopterygii</taxon>
        <taxon>Neopterygii</taxon>
        <taxon>Teleostei</taxon>
        <taxon>Neoteleostei</taxon>
        <taxon>Acanthomorphata</taxon>
        <taxon>Ovalentaria</taxon>
        <taxon>Atherinomorphae</taxon>
        <taxon>Cyprinodontiformes</taxon>
        <taxon>Goodeidae</taxon>
        <taxon>Xenotaenia</taxon>
    </lineage>
</organism>
<dbReference type="InterPro" id="IPR050780">
    <property type="entry name" value="Mucin_vWF_Thrombospondin_sf"/>
</dbReference>
<keyword evidence="4" id="KW-1185">Reference proteome</keyword>
<sequence length="90" mass="9617">CTNGGEQEDCDKEVEEEAQKPTSCGMIIDLNGIFKPCHSVVPPESYVGNCVYDMCATGGQTVALCQAIESYADMCAAAGVPISWRNNTFC</sequence>
<evidence type="ECO:0000256" key="1">
    <source>
        <dbReference type="ARBA" id="ARBA00023157"/>
    </source>
</evidence>
<protein>
    <recommendedName>
        <fullName evidence="2">VWF/SSPO/Zonadhesin-like cysteine-rich domain-containing protein</fullName>
    </recommendedName>
</protein>
<gene>
    <name evidence="3" type="ORF">XENORESO_016811</name>
</gene>
<proteinExistence type="predicted"/>
<comment type="caution">
    <text evidence="3">The sequence shown here is derived from an EMBL/GenBank/DDBJ whole genome shotgun (WGS) entry which is preliminary data.</text>
</comment>
<dbReference type="PANTHER" id="PTHR11339:SF374">
    <property type="entry name" value="ZONADHESIN"/>
    <property type="match status" value="1"/>
</dbReference>
<dbReference type="SMART" id="SM00832">
    <property type="entry name" value="C8"/>
    <property type="match status" value="1"/>
</dbReference>
<dbReference type="Pfam" id="PF08742">
    <property type="entry name" value="C8"/>
    <property type="match status" value="1"/>
</dbReference>
<evidence type="ECO:0000313" key="4">
    <source>
        <dbReference type="Proteomes" id="UP001444071"/>
    </source>
</evidence>
<accession>A0ABV0WGS2</accession>
<feature type="domain" description="VWF/SSPO/Zonadhesin-like cysteine-rich" evidence="2">
    <location>
        <begin position="17"/>
        <end position="90"/>
    </location>
</feature>
<dbReference type="Proteomes" id="UP001444071">
    <property type="component" value="Unassembled WGS sequence"/>
</dbReference>
<evidence type="ECO:0000259" key="2">
    <source>
        <dbReference type="SMART" id="SM00832"/>
    </source>
</evidence>
<evidence type="ECO:0000313" key="3">
    <source>
        <dbReference type="EMBL" id="MEQ2268182.1"/>
    </source>
</evidence>
<name>A0ABV0WGS2_9TELE</name>
<reference evidence="3 4" key="1">
    <citation type="submission" date="2021-06" db="EMBL/GenBank/DDBJ databases">
        <authorList>
            <person name="Palmer J.M."/>
        </authorList>
    </citation>
    <scope>NUCLEOTIDE SEQUENCE [LARGE SCALE GENOMIC DNA]</scope>
    <source>
        <strain evidence="3 4">XR_2019</strain>
        <tissue evidence="3">Muscle</tissue>
    </source>
</reference>
<keyword evidence="1" id="KW-1015">Disulfide bond</keyword>
<dbReference type="EMBL" id="JAHRIM010045650">
    <property type="protein sequence ID" value="MEQ2268182.1"/>
    <property type="molecule type" value="Genomic_DNA"/>
</dbReference>
<feature type="non-terminal residue" evidence="3">
    <location>
        <position position="90"/>
    </location>
</feature>
<dbReference type="PANTHER" id="PTHR11339">
    <property type="entry name" value="EXTRACELLULAR MATRIX GLYCOPROTEIN RELATED"/>
    <property type="match status" value="1"/>
</dbReference>